<feature type="compositionally biased region" description="Polar residues" evidence="9">
    <location>
        <begin position="1364"/>
        <end position="1387"/>
    </location>
</feature>
<dbReference type="SUPFAM" id="SSF57756">
    <property type="entry name" value="Retrovirus zinc finger-like domains"/>
    <property type="match status" value="1"/>
</dbReference>
<dbReference type="GO" id="GO:0006508">
    <property type="term" value="P:proteolysis"/>
    <property type="evidence" value="ECO:0007669"/>
    <property type="project" value="UniProtKB-KW"/>
</dbReference>
<evidence type="ECO:0000259" key="12">
    <source>
        <dbReference type="PROSITE" id="PS50994"/>
    </source>
</evidence>
<proteinExistence type="predicted"/>
<evidence type="ECO:0000256" key="6">
    <source>
        <dbReference type="ARBA" id="ARBA00022918"/>
    </source>
</evidence>
<accession>A0A5S6QHW9</accession>
<dbReference type="FunFam" id="3.30.70.270:FF:000020">
    <property type="entry name" value="Transposon Tf2-6 polyprotein-like Protein"/>
    <property type="match status" value="1"/>
</dbReference>
<keyword evidence="7" id="KW-0238">DNA-binding</keyword>
<dbReference type="PROSITE" id="PS50878">
    <property type="entry name" value="RT_POL"/>
    <property type="match status" value="1"/>
</dbReference>
<dbReference type="Gene3D" id="1.10.340.70">
    <property type="match status" value="1"/>
</dbReference>
<dbReference type="PROSITE" id="PS50158">
    <property type="entry name" value="ZF_CCHC"/>
    <property type="match status" value="2"/>
</dbReference>
<keyword evidence="2" id="KW-0645">Protease</keyword>
<dbReference type="SUPFAM" id="SSF53098">
    <property type="entry name" value="Ribonuclease H-like"/>
    <property type="match status" value="1"/>
</dbReference>
<dbReference type="InterPro" id="IPR043128">
    <property type="entry name" value="Rev_trsase/Diguanyl_cyclase"/>
</dbReference>
<dbReference type="InterPro" id="IPR041577">
    <property type="entry name" value="RT_RNaseH_2"/>
</dbReference>
<evidence type="ECO:0000256" key="8">
    <source>
        <dbReference type="PROSITE-ProRule" id="PRU00047"/>
    </source>
</evidence>
<dbReference type="PANTHER" id="PTHR37984">
    <property type="entry name" value="PROTEIN CBG26694"/>
    <property type="match status" value="1"/>
</dbReference>
<keyword evidence="13" id="KW-1185">Reference proteome</keyword>
<dbReference type="SUPFAM" id="SSF56672">
    <property type="entry name" value="DNA/RNA polymerases"/>
    <property type="match status" value="1"/>
</dbReference>
<dbReference type="InterPro" id="IPR050951">
    <property type="entry name" value="Retrovirus_Pol_polyprotein"/>
</dbReference>
<feature type="domain" description="Reverse transcriptase" evidence="11">
    <location>
        <begin position="503"/>
        <end position="681"/>
    </location>
</feature>
<dbReference type="EC" id="2.7.7.49" evidence="1"/>
<evidence type="ECO:0000256" key="4">
    <source>
        <dbReference type="ARBA" id="ARBA00022750"/>
    </source>
</evidence>
<dbReference type="FunFam" id="1.10.340.70:FF:000003">
    <property type="entry name" value="Protein CBG25708"/>
    <property type="match status" value="1"/>
</dbReference>
<dbReference type="Pfam" id="PF00665">
    <property type="entry name" value="rve"/>
    <property type="match status" value="1"/>
</dbReference>
<keyword evidence="5" id="KW-0378">Hydrolase</keyword>
<dbReference type="Gene3D" id="4.10.60.10">
    <property type="entry name" value="Zinc finger, CCHC-type"/>
    <property type="match status" value="1"/>
</dbReference>
<dbReference type="Gene3D" id="3.30.70.270">
    <property type="match status" value="2"/>
</dbReference>
<dbReference type="Proteomes" id="UP000046395">
    <property type="component" value="Unassembled WGS sequence"/>
</dbReference>
<keyword evidence="6" id="KW-0548">Nucleotidyltransferase</keyword>
<evidence type="ECO:0000256" key="5">
    <source>
        <dbReference type="ARBA" id="ARBA00022759"/>
    </source>
</evidence>
<keyword evidence="8" id="KW-0863">Zinc-finger</keyword>
<dbReference type="CDD" id="cd01647">
    <property type="entry name" value="RT_LTR"/>
    <property type="match status" value="1"/>
</dbReference>
<dbReference type="FunFam" id="3.30.420.10:FF:000063">
    <property type="entry name" value="Retrovirus-related Pol polyprotein from transposon 297-like Protein"/>
    <property type="match status" value="1"/>
</dbReference>
<feature type="domain" description="Integrase catalytic" evidence="12">
    <location>
        <begin position="1068"/>
        <end position="1218"/>
    </location>
</feature>
<dbReference type="GO" id="GO:0004519">
    <property type="term" value="F:endonuclease activity"/>
    <property type="evidence" value="ECO:0007669"/>
    <property type="project" value="UniProtKB-KW"/>
</dbReference>
<keyword evidence="6" id="KW-0695">RNA-directed DNA polymerase</keyword>
<dbReference type="Pfam" id="PF00098">
    <property type="entry name" value="zf-CCHC"/>
    <property type="match status" value="1"/>
</dbReference>
<dbReference type="Gene3D" id="3.10.10.10">
    <property type="entry name" value="HIV Type 1 Reverse Transcriptase, subunit A, domain 1"/>
    <property type="match status" value="1"/>
</dbReference>
<evidence type="ECO:0000313" key="13">
    <source>
        <dbReference type="Proteomes" id="UP000046395"/>
    </source>
</evidence>
<dbReference type="GO" id="GO:0019899">
    <property type="term" value="F:enzyme binding"/>
    <property type="evidence" value="ECO:0007669"/>
    <property type="project" value="UniProtKB-ARBA"/>
</dbReference>
<protein>
    <recommendedName>
        <fullName evidence="1">RNA-directed DNA polymerase</fullName>
        <ecNumber evidence="1">2.7.7.49</ecNumber>
    </recommendedName>
</protein>
<dbReference type="InterPro" id="IPR021109">
    <property type="entry name" value="Peptidase_aspartic_dom_sf"/>
</dbReference>
<dbReference type="Gene3D" id="3.10.20.370">
    <property type="match status" value="1"/>
</dbReference>
<sequence length="1416" mass="159456">MAKSYNGSLEAFDVNSGIDGWEDWIERLGYFAEANNVPTARFRSLLFTYCGPALYRLVKEAVAPQKPDTQSFDELVQAVRERFDPTPGFYPARAEFYSRKQLPGESVATFMTNLRRLAGRCQFEAAPTVGERIDFQLQDQLLIGMSDGATRRRILRGPRITIKELYNAALTGESAIEQCNLIDSHSASLQQATVHAFGNKRQTRVSGRNLPFPESAKCWRCGANGHNSDNCRFKRSQCYRCGKLGHVSKACRSSLPTIVPPSGQRSARFNTERRQKEVHAVAEEPPQEDYRTSVSEDDLSISQNTVLALSANEEVISHSTVEPATTITLIVNKAKVNFEIDSGSALTLINQEMFHRLWKDNLPALRTSTLNIKTWSRESMTVLGSFRARVQYRDISHELDLFVLRKGGRPLLVRAWFRPLNIGLNVQAHQASASSEVGTPKGNGWRQIVVRYADVFRPGLGQYKGPPIHIELIPGARARFFKCRPVPFALIERVKEEIERLDKRGSLEPVLWSDWASPIVVVVKKGGEIRICGDYSATANLVTRKDVYPLPTVPEMMTTLTGGAWFLKLDLAEAYQQLTLDEETAEVLTLTTPKGLRRMKRLPYGVDVAPGIFQRLMETLLQGIPGVKPYLDDILITGPNEEEHDKRLEQVLKVLETNGLRLRKEKCHFATKEMEFLGFRVSKKGIHPTEEKLAAIKEAPPPADLKQLQAFLALLNFYSAFLPRKATVLEPLHRLLDATATSNWHWSDKEQAAFDAAKKLLTTGSVLAHFDGSKPLLLACDASDYGLGAVLSQVEEGQEKVVAYASRTMSKTERNYAQIDKEALALMYGVKKFHQYLFGRHFTALTDHKPLLGLLATGKPTPAVMTTRMLRWRLLLTAYDVRLVYRSGKAMGHADGLSRLPLPDERDRTGTPGENFVDPFLFADALMMGTDEDDETDEVSMLDAKTVARLTRKDPVLSRVQHWLLHGWPSGSQGDEFTQYARHRDELSAVRGCLLWGSRVIIPKQLQNRLLQVLHQAHPGTVRMKALARSYVWWPGIDAEIETWVANCSECQQHRNNPPRAPPLTWNWTPQPWSRIHVDFAGPFHGKTYLLVMDSHSKWLEVEPVPSMDAKEAIHQLARIFAVHGLPDTLVSDNGPAFNSAAFRRFCLSNQIRFLRIAPYHPASNGQVERVVHTTKQALRMMAPDRWEIKLSRFLLNYRLTPHSATGLSPAEILLRRRPRSLLDRLHPDSLATAEKVQQEEGINLQAETHGNTRRFQPDDRVWARNFHTGAPTKWMTGVVQDVISSRSYWIELPKQDVRVRRSIDHLWARGDGGPTPSTDINDTPNESTYTGTTGTSDRKDEAELEPPAGAKGVSDREAYIPASQGTLPNVSQDNGPSPLNSPNAQSRPARRTRRPRYLDDYVTYRGTDVVYRKPL</sequence>
<dbReference type="Pfam" id="PF17919">
    <property type="entry name" value="RT_RNaseH_2"/>
    <property type="match status" value="1"/>
</dbReference>
<evidence type="ECO:0000256" key="9">
    <source>
        <dbReference type="SAM" id="MobiDB-lite"/>
    </source>
</evidence>
<dbReference type="GO" id="GO:0008270">
    <property type="term" value="F:zinc ion binding"/>
    <property type="evidence" value="ECO:0007669"/>
    <property type="project" value="UniProtKB-KW"/>
</dbReference>
<keyword evidence="8" id="KW-0479">Metal-binding</keyword>
<evidence type="ECO:0000259" key="11">
    <source>
        <dbReference type="PROSITE" id="PS50878"/>
    </source>
</evidence>
<organism evidence="13 14">
    <name type="scientific">Trichuris muris</name>
    <name type="common">Mouse whipworm</name>
    <dbReference type="NCBI Taxonomy" id="70415"/>
    <lineage>
        <taxon>Eukaryota</taxon>
        <taxon>Metazoa</taxon>
        <taxon>Ecdysozoa</taxon>
        <taxon>Nematoda</taxon>
        <taxon>Enoplea</taxon>
        <taxon>Dorylaimia</taxon>
        <taxon>Trichinellida</taxon>
        <taxon>Trichuridae</taxon>
        <taxon>Trichuris</taxon>
    </lineage>
</organism>
<dbReference type="PANTHER" id="PTHR37984:SF12">
    <property type="entry name" value="RIBONUCLEASE H"/>
    <property type="match status" value="1"/>
</dbReference>
<keyword evidence="8" id="KW-0862">Zinc</keyword>
<dbReference type="Pfam" id="PF00078">
    <property type="entry name" value="RVT_1"/>
    <property type="match status" value="1"/>
</dbReference>
<dbReference type="GO" id="GO:0004190">
    <property type="term" value="F:aspartic-type endopeptidase activity"/>
    <property type="evidence" value="ECO:0007669"/>
    <property type="project" value="UniProtKB-KW"/>
</dbReference>
<keyword evidence="6" id="KW-0808">Transferase</keyword>
<dbReference type="Gene3D" id="3.30.420.10">
    <property type="entry name" value="Ribonuclease H-like superfamily/Ribonuclease H"/>
    <property type="match status" value="1"/>
</dbReference>
<evidence type="ECO:0000256" key="7">
    <source>
        <dbReference type="ARBA" id="ARBA00023125"/>
    </source>
</evidence>
<dbReference type="InterPro" id="IPR012337">
    <property type="entry name" value="RNaseH-like_sf"/>
</dbReference>
<dbReference type="InterPro" id="IPR043502">
    <property type="entry name" value="DNA/RNA_pol_sf"/>
</dbReference>
<reference evidence="14" key="1">
    <citation type="submission" date="2019-12" db="UniProtKB">
        <authorList>
            <consortium name="WormBaseParasite"/>
        </authorList>
    </citation>
    <scope>IDENTIFICATION</scope>
</reference>
<dbReference type="GO" id="GO:0003964">
    <property type="term" value="F:RNA-directed DNA polymerase activity"/>
    <property type="evidence" value="ECO:0007669"/>
    <property type="project" value="UniProtKB-KW"/>
</dbReference>
<dbReference type="Pfam" id="PF17921">
    <property type="entry name" value="Integrase_H2C2"/>
    <property type="match status" value="1"/>
</dbReference>
<dbReference type="InterPro" id="IPR001878">
    <property type="entry name" value="Znf_CCHC"/>
</dbReference>
<dbReference type="SUPFAM" id="SSF50630">
    <property type="entry name" value="Acid proteases"/>
    <property type="match status" value="1"/>
</dbReference>
<evidence type="ECO:0000256" key="2">
    <source>
        <dbReference type="ARBA" id="ARBA00022670"/>
    </source>
</evidence>
<feature type="region of interest" description="Disordered" evidence="9">
    <location>
        <begin position="1308"/>
        <end position="1399"/>
    </location>
</feature>
<dbReference type="GO" id="GO:0003677">
    <property type="term" value="F:DNA binding"/>
    <property type="evidence" value="ECO:0007669"/>
    <property type="project" value="UniProtKB-KW"/>
</dbReference>
<feature type="domain" description="CCHC-type" evidence="10">
    <location>
        <begin position="238"/>
        <end position="253"/>
    </location>
</feature>
<dbReference type="InterPro" id="IPR001584">
    <property type="entry name" value="Integrase_cat-core"/>
</dbReference>
<dbReference type="SMART" id="SM00343">
    <property type="entry name" value="ZnF_C2HC"/>
    <property type="match status" value="2"/>
</dbReference>
<evidence type="ECO:0000313" key="14">
    <source>
        <dbReference type="WBParaSite" id="TMUE_2000006452.1"/>
    </source>
</evidence>
<dbReference type="InterPro" id="IPR036875">
    <property type="entry name" value="Znf_CCHC_sf"/>
</dbReference>
<evidence type="ECO:0000259" key="10">
    <source>
        <dbReference type="PROSITE" id="PS50158"/>
    </source>
</evidence>
<dbReference type="PROSITE" id="PS50994">
    <property type="entry name" value="INTEGRASE"/>
    <property type="match status" value="1"/>
</dbReference>
<name>A0A5S6QHW9_TRIMR</name>
<keyword evidence="4" id="KW-0064">Aspartyl protease</keyword>
<dbReference type="STRING" id="70415.A0A5S6QHW9"/>
<evidence type="ECO:0000256" key="3">
    <source>
        <dbReference type="ARBA" id="ARBA00022722"/>
    </source>
</evidence>
<dbReference type="WBParaSite" id="TMUE_2000006452.1">
    <property type="protein sequence ID" value="TMUE_2000006452.1"/>
    <property type="gene ID" value="WBGene00299609"/>
</dbReference>
<keyword evidence="3" id="KW-0540">Nuclease</keyword>
<dbReference type="InterPro" id="IPR041588">
    <property type="entry name" value="Integrase_H2C2"/>
</dbReference>
<dbReference type="InterPro" id="IPR036397">
    <property type="entry name" value="RNaseH_sf"/>
</dbReference>
<dbReference type="FunFam" id="3.10.20.370:FF:000001">
    <property type="entry name" value="Retrovirus-related Pol polyprotein from transposon 17.6-like protein"/>
    <property type="match status" value="1"/>
</dbReference>
<feature type="compositionally biased region" description="Polar residues" evidence="9">
    <location>
        <begin position="1316"/>
        <end position="1336"/>
    </location>
</feature>
<feature type="domain" description="CCHC-type" evidence="10">
    <location>
        <begin position="217"/>
        <end position="232"/>
    </location>
</feature>
<evidence type="ECO:0000256" key="1">
    <source>
        <dbReference type="ARBA" id="ARBA00012493"/>
    </source>
</evidence>
<dbReference type="CDD" id="cd09274">
    <property type="entry name" value="RNase_HI_RT_Ty3"/>
    <property type="match status" value="1"/>
</dbReference>
<dbReference type="GO" id="GO:0015074">
    <property type="term" value="P:DNA integration"/>
    <property type="evidence" value="ECO:0007669"/>
    <property type="project" value="InterPro"/>
</dbReference>
<keyword evidence="5" id="KW-0255">Endonuclease</keyword>
<dbReference type="GO" id="GO:0042575">
    <property type="term" value="C:DNA polymerase complex"/>
    <property type="evidence" value="ECO:0007669"/>
    <property type="project" value="UniProtKB-ARBA"/>
</dbReference>
<dbReference type="InterPro" id="IPR000477">
    <property type="entry name" value="RT_dom"/>
</dbReference>